<dbReference type="PANTHER" id="PTHR48077">
    <property type="entry name" value="TRYPTOPHAN SYNTHASE-RELATED"/>
    <property type="match status" value="1"/>
</dbReference>
<evidence type="ECO:0000256" key="5">
    <source>
        <dbReference type="ARBA" id="ARBA00011270"/>
    </source>
</evidence>
<dbReference type="InterPro" id="IPR001926">
    <property type="entry name" value="TrpB-like_PALP"/>
</dbReference>
<name>A0A3P3XLW5_9SPIR</name>
<reference evidence="14" key="1">
    <citation type="submission" date="2017-02" db="EMBL/GenBank/DDBJ databases">
        <authorList>
            <person name="Regsiter A."/>
            <person name="William W."/>
        </authorList>
    </citation>
    <scope>NUCLEOTIDE SEQUENCE</scope>
    <source>
        <strain evidence="14">Bib</strain>
    </source>
</reference>
<dbReference type="EC" id="4.2.1.20" evidence="12"/>
<protein>
    <recommendedName>
        <fullName evidence="12">Tryptophan synthase beta chain</fullName>
        <ecNumber evidence="12">4.2.1.20</ecNumber>
    </recommendedName>
</protein>
<dbReference type="PROSITE" id="PS00168">
    <property type="entry name" value="TRP_SYNTHASE_BETA"/>
    <property type="match status" value="1"/>
</dbReference>
<feature type="domain" description="Tryptophan synthase beta chain-like PALP" evidence="13">
    <location>
        <begin position="75"/>
        <end position="414"/>
    </location>
</feature>
<gene>
    <name evidence="12 14" type="primary">trpB</name>
    <name evidence="14" type="ORF">SPIROBIBN47_90019</name>
</gene>
<dbReference type="HAMAP" id="MF_00133">
    <property type="entry name" value="Trp_synth_beta"/>
    <property type="match status" value="1"/>
</dbReference>
<organism evidence="14">
    <name type="scientific">uncultured spirochete</name>
    <dbReference type="NCBI Taxonomy" id="156406"/>
    <lineage>
        <taxon>Bacteria</taxon>
        <taxon>Pseudomonadati</taxon>
        <taxon>Spirochaetota</taxon>
        <taxon>Spirochaetia</taxon>
        <taxon>Spirochaetales</taxon>
        <taxon>environmental samples</taxon>
    </lineage>
</organism>
<dbReference type="PANTHER" id="PTHR48077:SF6">
    <property type="entry name" value="TRYPTOPHAN SYNTHASE"/>
    <property type="match status" value="1"/>
</dbReference>
<evidence type="ECO:0000256" key="8">
    <source>
        <dbReference type="ARBA" id="ARBA00022898"/>
    </source>
</evidence>
<evidence type="ECO:0000256" key="11">
    <source>
        <dbReference type="ARBA" id="ARBA00049047"/>
    </source>
</evidence>
<dbReference type="GO" id="GO:0005737">
    <property type="term" value="C:cytoplasm"/>
    <property type="evidence" value="ECO:0007669"/>
    <property type="project" value="TreeGrafter"/>
</dbReference>
<evidence type="ECO:0000259" key="13">
    <source>
        <dbReference type="Pfam" id="PF00291"/>
    </source>
</evidence>
<dbReference type="PIRSF" id="PIRSF500824">
    <property type="entry name" value="TrpB_prok"/>
    <property type="match status" value="1"/>
</dbReference>
<comment type="cofactor">
    <cofactor evidence="1 12">
        <name>pyridoxal 5'-phosphate</name>
        <dbReference type="ChEBI" id="CHEBI:597326"/>
    </cofactor>
</comment>
<comment type="similarity">
    <text evidence="4 12">Belongs to the TrpB family.</text>
</comment>
<keyword evidence="9 12" id="KW-0057">Aromatic amino acid biosynthesis</keyword>
<feature type="modified residue" description="N6-(pyridoxal phosphate)lysine" evidence="12">
    <location>
        <position position="110"/>
    </location>
</feature>
<evidence type="ECO:0000256" key="10">
    <source>
        <dbReference type="ARBA" id="ARBA00023239"/>
    </source>
</evidence>
<dbReference type="InterPro" id="IPR006654">
    <property type="entry name" value="Trp_synth_beta"/>
</dbReference>
<dbReference type="SUPFAM" id="SSF53686">
    <property type="entry name" value="Tryptophan synthase beta subunit-like PLP-dependent enzymes"/>
    <property type="match status" value="1"/>
</dbReference>
<evidence type="ECO:0000256" key="12">
    <source>
        <dbReference type="HAMAP-Rule" id="MF_00133"/>
    </source>
</evidence>
<dbReference type="UniPathway" id="UPA00035">
    <property type="reaction ID" value="UER00044"/>
</dbReference>
<dbReference type="InterPro" id="IPR023026">
    <property type="entry name" value="Trp_synth_beta/beta-like"/>
</dbReference>
<dbReference type="InterPro" id="IPR036052">
    <property type="entry name" value="TrpB-like_PALP_sf"/>
</dbReference>
<comment type="catalytic activity">
    <reaction evidence="11 12">
        <text>(1S,2R)-1-C-(indol-3-yl)glycerol 3-phosphate + L-serine = D-glyceraldehyde 3-phosphate + L-tryptophan + H2O</text>
        <dbReference type="Rhea" id="RHEA:10532"/>
        <dbReference type="ChEBI" id="CHEBI:15377"/>
        <dbReference type="ChEBI" id="CHEBI:33384"/>
        <dbReference type="ChEBI" id="CHEBI:57912"/>
        <dbReference type="ChEBI" id="CHEBI:58866"/>
        <dbReference type="ChEBI" id="CHEBI:59776"/>
        <dbReference type="EC" id="4.2.1.20"/>
    </reaction>
</comment>
<dbReference type="Gene3D" id="3.40.50.1100">
    <property type="match status" value="2"/>
</dbReference>
<proteinExistence type="inferred from homology"/>
<dbReference type="PIRSF" id="PIRSF001413">
    <property type="entry name" value="Trp_syn_beta"/>
    <property type="match status" value="1"/>
</dbReference>
<dbReference type="InterPro" id="IPR006316">
    <property type="entry name" value="Trp_synth_b-like"/>
</dbReference>
<comment type="subunit">
    <text evidence="5 12">Tetramer of two alpha and two beta chains.</text>
</comment>
<evidence type="ECO:0000256" key="9">
    <source>
        <dbReference type="ARBA" id="ARBA00023141"/>
    </source>
</evidence>
<comment type="pathway">
    <text evidence="3 12">Amino-acid biosynthesis; L-tryptophan biosynthesis; L-tryptophan from chorismate: step 5/5.</text>
</comment>
<evidence type="ECO:0000256" key="1">
    <source>
        <dbReference type="ARBA" id="ARBA00001933"/>
    </source>
</evidence>
<evidence type="ECO:0000256" key="4">
    <source>
        <dbReference type="ARBA" id="ARBA00009982"/>
    </source>
</evidence>
<evidence type="ECO:0000256" key="3">
    <source>
        <dbReference type="ARBA" id="ARBA00004733"/>
    </source>
</evidence>
<evidence type="ECO:0000256" key="7">
    <source>
        <dbReference type="ARBA" id="ARBA00022822"/>
    </source>
</evidence>
<keyword evidence="7 12" id="KW-0822">Tryptophan biosynthesis</keyword>
<evidence type="ECO:0000256" key="2">
    <source>
        <dbReference type="ARBA" id="ARBA00002786"/>
    </source>
</evidence>
<dbReference type="GO" id="GO:0052684">
    <property type="term" value="F:L-serine hydro-lyase (adding indole, L-tryptophan-forming) activity"/>
    <property type="evidence" value="ECO:0007669"/>
    <property type="project" value="TreeGrafter"/>
</dbReference>
<keyword evidence="6 12" id="KW-0028">Amino-acid biosynthesis</keyword>
<dbReference type="CDD" id="cd06446">
    <property type="entry name" value="Trp-synth_B"/>
    <property type="match status" value="1"/>
</dbReference>
<dbReference type="InterPro" id="IPR006653">
    <property type="entry name" value="Trp_synth_b_CS"/>
</dbReference>
<dbReference type="GO" id="GO:0004834">
    <property type="term" value="F:tryptophan synthase activity"/>
    <property type="evidence" value="ECO:0007669"/>
    <property type="project" value="UniProtKB-UniRule"/>
</dbReference>
<evidence type="ECO:0000313" key="14">
    <source>
        <dbReference type="EMBL" id="SLM15925.1"/>
    </source>
</evidence>
<accession>A0A3P3XLW5</accession>
<dbReference type="AlphaFoldDB" id="A0A3P3XLW5"/>
<sequence>MRIKATLSDSELPRQWYNLAADLPETPNPPLAPDGSSLRPEQLSALFPEPLIEQEVSSDRWIDIPEEVLEILARWRPTPLVRARNLEKALGTPARIYYKNESLSPAGSHKPNTAVPQAYYNKITGTKRLTTETGAGQWGSALAFASAQFGLECQVFMVRSSYEKKPYRKVMMQTWGASCTPSPSQLTRAGRAVLAEHSDSPGSLGIAISEAVEAALEDRTGKTHYALGSVLNHVMLHQTVIGLEAKRQLALFGEKAPDTIIACVGGGSNFAGLSFPFVKDKIDGANIDIVPVEPASCPSMTKGLFAYDYGDTAGMTPLLAMYTLGHDFMPSPSHAGGLRYHGMAPLVSHAARHGLLRPVSVPQLECFSAAVLFARTEGIIVAPETSHAVAQVIREAIQAREEQKEKVILFGLSGHGLLDLQGYEEYFAGELGDLSLSEEELARSLASLPKAGPAK</sequence>
<evidence type="ECO:0000256" key="6">
    <source>
        <dbReference type="ARBA" id="ARBA00022605"/>
    </source>
</evidence>
<comment type="function">
    <text evidence="2 12">The beta subunit is responsible for the synthesis of L-tryptophan from indole and L-serine.</text>
</comment>
<dbReference type="EMBL" id="FWDM01000041">
    <property type="protein sequence ID" value="SLM15925.1"/>
    <property type="molecule type" value="Genomic_DNA"/>
</dbReference>
<dbReference type="Pfam" id="PF00291">
    <property type="entry name" value="PALP"/>
    <property type="match status" value="1"/>
</dbReference>
<dbReference type="NCBIfam" id="NF009057">
    <property type="entry name" value="PRK12391.1"/>
    <property type="match status" value="1"/>
</dbReference>
<dbReference type="NCBIfam" id="TIGR01415">
    <property type="entry name" value="trpB_rel"/>
    <property type="match status" value="1"/>
</dbReference>
<keyword evidence="10 12" id="KW-0456">Lyase</keyword>
<keyword evidence="8 12" id="KW-0663">Pyridoxal phosphate</keyword>
<dbReference type="GO" id="GO:0030170">
    <property type="term" value="F:pyridoxal phosphate binding"/>
    <property type="evidence" value="ECO:0007669"/>
    <property type="project" value="InterPro"/>
</dbReference>